<organism evidence="5 6">
    <name type="scientific">Kangiella sediminilitoris</name>
    <dbReference type="NCBI Taxonomy" id="1144748"/>
    <lineage>
        <taxon>Bacteria</taxon>
        <taxon>Pseudomonadati</taxon>
        <taxon>Pseudomonadota</taxon>
        <taxon>Gammaproteobacteria</taxon>
        <taxon>Kangiellales</taxon>
        <taxon>Kangiellaceae</taxon>
        <taxon>Kangiella</taxon>
    </lineage>
</organism>
<dbReference type="PANTHER" id="PTHR45138:SF9">
    <property type="entry name" value="DIGUANYLATE CYCLASE DGCM-RELATED"/>
    <property type="match status" value="1"/>
</dbReference>
<dbReference type="NCBIfam" id="TIGR00254">
    <property type="entry name" value="GGDEF"/>
    <property type="match status" value="1"/>
</dbReference>
<keyword evidence="3" id="KW-0812">Transmembrane</keyword>
<dbReference type="SUPFAM" id="SSF55073">
    <property type="entry name" value="Nucleotide cyclase"/>
    <property type="match status" value="1"/>
</dbReference>
<dbReference type="EC" id="2.7.7.65" evidence="1"/>
<dbReference type="PANTHER" id="PTHR45138">
    <property type="entry name" value="REGULATORY COMPONENTS OF SENSORY TRANSDUCTION SYSTEM"/>
    <property type="match status" value="1"/>
</dbReference>
<evidence type="ECO:0000259" key="4">
    <source>
        <dbReference type="PROSITE" id="PS50887"/>
    </source>
</evidence>
<proteinExistence type="predicted"/>
<evidence type="ECO:0000313" key="5">
    <source>
        <dbReference type="EMBL" id="AOE49225.1"/>
    </source>
</evidence>
<dbReference type="Pfam" id="PF07695">
    <property type="entry name" value="7TMR-DISM_7TM"/>
    <property type="match status" value="1"/>
</dbReference>
<keyword evidence="6" id="KW-1185">Reference proteome</keyword>
<dbReference type="InterPro" id="IPR000160">
    <property type="entry name" value="GGDEF_dom"/>
</dbReference>
<feature type="transmembrane region" description="Helical" evidence="3">
    <location>
        <begin position="295"/>
        <end position="316"/>
    </location>
</feature>
<dbReference type="KEGG" id="ksd:KS2013_501"/>
<dbReference type="SUPFAM" id="SSF49785">
    <property type="entry name" value="Galactose-binding domain-like"/>
    <property type="match status" value="1"/>
</dbReference>
<dbReference type="PROSITE" id="PS50887">
    <property type="entry name" value="GGDEF"/>
    <property type="match status" value="1"/>
</dbReference>
<feature type="transmembrane region" description="Helical" evidence="3">
    <location>
        <begin position="328"/>
        <end position="346"/>
    </location>
</feature>
<dbReference type="InterPro" id="IPR043128">
    <property type="entry name" value="Rev_trsase/Diguanyl_cyclase"/>
</dbReference>
<dbReference type="GO" id="GO:0052621">
    <property type="term" value="F:diguanylate cyclase activity"/>
    <property type="evidence" value="ECO:0007669"/>
    <property type="project" value="UniProtKB-EC"/>
</dbReference>
<dbReference type="AlphaFoldDB" id="A0A1B3B8W6"/>
<keyword evidence="3" id="KW-0472">Membrane</keyword>
<evidence type="ECO:0000313" key="6">
    <source>
        <dbReference type="Proteomes" id="UP000094147"/>
    </source>
</evidence>
<feature type="transmembrane region" description="Helical" evidence="3">
    <location>
        <begin position="180"/>
        <end position="200"/>
    </location>
</feature>
<dbReference type="STRING" id="1144748.KS2013_501"/>
<dbReference type="InterPro" id="IPR029787">
    <property type="entry name" value="Nucleotide_cyclase"/>
</dbReference>
<evidence type="ECO:0000256" key="2">
    <source>
        <dbReference type="ARBA" id="ARBA00034247"/>
    </source>
</evidence>
<dbReference type="Proteomes" id="UP000094147">
    <property type="component" value="Chromosome"/>
</dbReference>
<dbReference type="InterPro" id="IPR011623">
    <property type="entry name" value="7TMR_DISM_rcpt_extracell_dom1"/>
</dbReference>
<feature type="domain" description="GGDEF" evidence="4">
    <location>
        <begin position="419"/>
        <end position="551"/>
    </location>
</feature>
<feature type="transmembrane region" description="Helical" evidence="3">
    <location>
        <begin position="269"/>
        <end position="289"/>
    </location>
</feature>
<feature type="transmembrane region" description="Helical" evidence="3">
    <location>
        <begin position="237"/>
        <end position="257"/>
    </location>
</feature>
<evidence type="ECO:0000256" key="3">
    <source>
        <dbReference type="SAM" id="Phobius"/>
    </source>
</evidence>
<dbReference type="EMBL" id="CP012418">
    <property type="protein sequence ID" value="AOE49225.1"/>
    <property type="molecule type" value="Genomic_DNA"/>
</dbReference>
<dbReference type="Pfam" id="PF00990">
    <property type="entry name" value="GGDEF"/>
    <property type="match status" value="1"/>
</dbReference>
<name>A0A1B3B8W6_9GAMM</name>
<feature type="transmembrane region" description="Helical" evidence="3">
    <location>
        <begin position="207"/>
        <end position="231"/>
    </location>
</feature>
<dbReference type="CDD" id="cd01949">
    <property type="entry name" value="GGDEF"/>
    <property type="match status" value="1"/>
</dbReference>
<feature type="transmembrane region" description="Helical" evidence="3">
    <location>
        <begin position="361"/>
        <end position="379"/>
    </location>
</feature>
<comment type="catalytic activity">
    <reaction evidence="2">
        <text>2 GTP = 3',3'-c-di-GMP + 2 diphosphate</text>
        <dbReference type="Rhea" id="RHEA:24898"/>
        <dbReference type="ChEBI" id="CHEBI:33019"/>
        <dbReference type="ChEBI" id="CHEBI:37565"/>
        <dbReference type="ChEBI" id="CHEBI:58805"/>
        <dbReference type="EC" id="2.7.7.65"/>
    </reaction>
</comment>
<accession>A0A1B3B8W6</accession>
<evidence type="ECO:0000256" key="1">
    <source>
        <dbReference type="ARBA" id="ARBA00012528"/>
    </source>
</evidence>
<dbReference type="Gene3D" id="2.60.120.260">
    <property type="entry name" value="Galactose-binding domain-like"/>
    <property type="match status" value="1"/>
</dbReference>
<protein>
    <recommendedName>
        <fullName evidence="1">diguanylate cyclase</fullName>
        <ecNumber evidence="1">2.7.7.65</ecNumber>
    </recommendedName>
</protein>
<dbReference type="InterPro" id="IPR050469">
    <property type="entry name" value="Diguanylate_Cyclase"/>
</dbReference>
<sequence>MFSLLLSDRLFAAHSSNEQTPPQALPLKLESNWALCVDVATDDNDKTDCKVQKRLGAIEDSFPDYDGMAIYTNKFRLEKAAKNLQLSLSIPHLRDADEIYLNGKLLGQTGRFPPDFEKATLYSRNYPIPNNYLLYGKEQANELVIKVYNHARQGGMSSGIPTINETTTIQDTLIAHEGLLMLYVGLMLIISAVQFFYFAAQKQNRDHLYFGLFCIGEAVYILTYSHFIFASGVHLNIIFRLNILLFGVLTLLFFLFLTNFFKCKVSKWFRLPLIWLLSLISLAAVFIHIDSIYHIVHLLQAISIVVLIPFYFYLFYQAIKDKLPYARLMAWTIVVFIGAVLFDFMVDLQLVPTFMSGLEGLVSPIFIIAIFIVITLILIHKHWQYYRNATYDYLTNCLRRSSFIERLNEELHRIHRSEDTMVLALIDIDYFKQFNDQHNHLTGDLVLRTVAKRTKDTLREFDLLGRYGGDEFIVAAQVSDEHDAFQLLKRIHNNITQEPIVLQNKAPVSISVTLGGVTTNPQIATTAEELIEQADEILVKGKVKQKGRVHI</sequence>
<dbReference type="SMART" id="SM00267">
    <property type="entry name" value="GGDEF"/>
    <property type="match status" value="1"/>
</dbReference>
<gene>
    <name evidence="5" type="ORF">KS2013_501</name>
</gene>
<reference evidence="6" key="1">
    <citation type="submission" date="2015-08" db="EMBL/GenBank/DDBJ databases">
        <authorList>
            <person name="Kim K.M."/>
        </authorList>
    </citation>
    <scope>NUCLEOTIDE SEQUENCE [LARGE SCALE GENOMIC DNA]</scope>
    <source>
        <strain evidence="6">KCTC 23892</strain>
    </source>
</reference>
<dbReference type="Gene3D" id="3.30.70.270">
    <property type="match status" value="1"/>
</dbReference>
<keyword evidence="3" id="KW-1133">Transmembrane helix</keyword>
<dbReference type="InterPro" id="IPR008979">
    <property type="entry name" value="Galactose-bd-like_sf"/>
</dbReference>